<organism evidence="2 3">
    <name type="scientific">Nocardia donostiensis</name>
    <dbReference type="NCBI Taxonomy" id="1538463"/>
    <lineage>
        <taxon>Bacteria</taxon>
        <taxon>Bacillati</taxon>
        <taxon>Actinomycetota</taxon>
        <taxon>Actinomycetes</taxon>
        <taxon>Mycobacteriales</taxon>
        <taxon>Nocardiaceae</taxon>
        <taxon>Nocardia</taxon>
    </lineage>
</organism>
<keyword evidence="3" id="KW-1185">Reference proteome</keyword>
<dbReference type="InterPro" id="IPR002220">
    <property type="entry name" value="DapA-like"/>
</dbReference>
<dbReference type="GO" id="GO:0016829">
    <property type="term" value="F:lyase activity"/>
    <property type="evidence" value="ECO:0007669"/>
    <property type="project" value="UniProtKB-KW"/>
</dbReference>
<name>A0A1V2T9R0_9NOCA</name>
<dbReference type="EMBL" id="MUMY01000028">
    <property type="protein sequence ID" value="ONM46243.1"/>
    <property type="molecule type" value="Genomic_DNA"/>
</dbReference>
<evidence type="ECO:0000313" key="3">
    <source>
        <dbReference type="Proteomes" id="UP000188836"/>
    </source>
</evidence>
<dbReference type="Proteomes" id="UP000188836">
    <property type="component" value="Unassembled WGS sequence"/>
</dbReference>
<evidence type="ECO:0000256" key="1">
    <source>
        <dbReference type="ARBA" id="ARBA00023239"/>
    </source>
</evidence>
<dbReference type="PRINTS" id="PR00146">
    <property type="entry name" value="DHPICSNTHASE"/>
</dbReference>
<dbReference type="SUPFAM" id="SSF51569">
    <property type="entry name" value="Aldolase"/>
    <property type="match status" value="1"/>
</dbReference>
<comment type="caution">
    <text evidence="2">The sequence shown here is derived from an EMBL/GenBank/DDBJ whole genome shotgun (WGS) entry which is preliminary data.</text>
</comment>
<dbReference type="InterPro" id="IPR013785">
    <property type="entry name" value="Aldolase_TIM"/>
</dbReference>
<proteinExistence type="predicted"/>
<evidence type="ECO:0000313" key="2">
    <source>
        <dbReference type="EMBL" id="ONM46243.1"/>
    </source>
</evidence>
<dbReference type="AlphaFoldDB" id="A0A1V2T9R0"/>
<protein>
    <submittedName>
        <fullName evidence="2">Uncharacterized protein</fullName>
    </submittedName>
</protein>
<reference evidence="2 3" key="1">
    <citation type="journal article" date="2016" name="Antonie Van Leeuwenhoek">
        <title>Nocardia donostiensis sp. nov., isolated from human respiratory specimens.</title>
        <authorList>
            <person name="Ercibengoa M."/>
            <person name="Bell M."/>
            <person name="Marimon J.M."/>
            <person name="Humrighouse B."/>
            <person name="Klenk H.P."/>
            <person name="Potter G."/>
            <person name="Perez-Trallero E."/>
        </authorList>
    </citation>
    <scope>NUCLEOTIDE SEQUENCE [LARGE SCALE GENOMIC DNA]</scope>
    <source>
        <strain evidence="2 3">X1655</strain>
    </source>
</reference>
<accession>A0A1V2T9R0</accession>
<dbReference type="STRING" id="1538463.B0T36_19635"/>
<keyword evidence="1" id="KW-0456">Lyase</keyword>
<dbReference type="Pfam" id="PF00701">
    <property type="entry name" value="DHDPS"/>
    <property type="match status" value="1"/>
</dbReference>
<dbReference type="Gene3D" id="3.20.20.70">
    <property type="entry name" value="Aldolase class I"/>
    <property type="match status" value="1"/>
</dbReference>
<gene>
    <name evidence="2" type="ORF">B0T46_23960</name>
</gene>
<sequence>MISAASRKGASHVTAHHGSFCSRKLGWAAGHERLSGSAGRCGVETILVNGTTGEFAGLAMRERMQVVERCRERWGGRLVAHVGSCAVGDVVELARRSVGWVLLVSSSARVGPSPSCR</sequence>